<feature type="compositionally biased region" description="Acidic residues" evidence="1">
    <location>
        <begin position="366"/>
        <end position="378"/>
    </location>
</feature>
<feature type="compositionally biased region" description="Acidic residues" evidence="1">
    <location>
        <begin position="564"/>
        <end position="591"/>
    </location>
</feature>
<dbReference type="STRING" id="1081105.A0A167EMH6"/>
<evidence type="ECO:0000313" key="4">
    <source>
        <dbReference type="Proteomes" id="UP000243498"/>
    </source>
</evidence>
<feature type="region of interest" description="Disordered" evidence="1">
    <location>
        <begin position="1"/>
        <end position="51"/>
    </location>
</feature>
<name>A0A167EMH6_METRR</name>
<evidence type="ECO:0000313" key="3">
    <source>
        <dbReference type="EMBL" id="OAA44157.1"/>
    </source>
</evidence>
<feature type="compositionally biased region" description="Acidic residues" evidence="1">
    <location>
        <begin position="315"/>
        <end position="325"/>
    </location>
</feature>
<organism evidence="3 4">
    <name type="scientific">Metarhizium rileyi (strain RCEF 4871)</name>
    <name type="common">Nomuraea rileyi</name>
    <dbReference type="NCBI Taxonomy" id="1649241"/>
    <lineage>
        <taxon>Eukaryota</taxon>
        <taxon>Fungi</taxon>
        <taxon>Dikarya</taxon>
        <taxon>Ascomycota</taxon>
        <taxon>Pezizomycotina</taxon>
        <taxon>Sordariomycetes</taxon>
        <taxon>Hypocreomycetidae</taxon>
        <taxon>Hypocreales</taxon>
        <taxon>Clavicipitaceae</taxon>
        <taxon>Metarhizium</taxon>
    </lineage>
</organism>
<feature type="domain" description="2EXR" evidence="2">
    <location>
        <begin position="55"/>
        <end position="158"/>
    </location>
</feature>
<feature type="compositionally biased region" description="Basic and acidic residues" evidence="1">
    <location>
        <begin position="542"/>
        <end position="558"/>
    </location>
</feature>
<feature type="compositionally biased region" description="Acidic residues" evidence="1">
    <location>
        <begin position="32"/>
        <end position="45"/>
    </location>
</feature>
<evidence type="ECO:0000256" key="1">
    <source>
        <dbReference type="SAM" id="MobiDB-lite"/>
    </source>
</evidence>
<proteinExistence type="predicted"/>
<dbReference type="OrthoDB" id="4941102at2759"/>
<feature type="compositionally biased region" description="Acidic residues" evidence="1">
    <location>
        <begin position="440"/>
        <end position="449"/>
    </location>
</feature>
<feature type="compositionally biased region" description="Acidic residues" evidence="1">
    <location>
        <begin position="414"/>
        <end position="424"/>
    </location>
</feature>
<dbReference type="OMA" id="VWESHIL"/>
<feature type="compositionally biased region" description="Acidic residues" evidence="1">
    <location>
        <begin position="532"/>
        <end position="541"/>
    </location>
</feature>
<accession>A0A167EMH6</accession>
<comment type="caution">
    <text evidence="3">The sequence shown here is derived from an EMBL/GenBank/DDBJ whole genome shotgun (WGS) entry which is preliminary data.</text>
</comment>
<reference evidence="3 4" key="1">
    <citation type="journal article" date="2016" name="Genome Biol. Evol.">
        <title>Divergent and convergent evolution of fungal pathogenicity.</title>
        <authorList>
            <person name="Shang Y."/>
            <person name="Xiao G."/>
            <person name="Zheng P."/>
            <person name="Cen K."/>
            <person name="Zhan S."/>
            <person name="Wang C."/>
        </authorList>
    </citation>
    <scope>NUCLEOTIDE SEQUENCE [LARGE SCALE GENOMIC DNA]</scope>
    <source>
        <strain evidence="3 4">RCEF 4871</strain>
    </source>
</reference>
<feature type="compositionally biased region" description="Acidic residues" evidence="1">
    <location>
        <begin position="604"/>
        <end position="620"/>
    </location>
</feature>
<keyword evidence="4" id="KW-1185">Reference proteome</keyword>
<dbReference type="Proteomes" id="UP000243498">
    <property type="component" value="Unassembled WGS sequence"/>
</dbReference>
<dbReference type="InterPro" id="IPR045518">
    <property type="entry name" value="2EXR"/>
</dbReference>
<protein>
    <recommendedName>
        <fullName evidence="2">2EXR domain-containing protein</fullName>
    </recommendedName>
</protein>
<feature type="compositionally biased region" description="Acidic residues" evidence="1">
    <location>
        <begin position="463"/>
        <end position="473"/>
    </location>
</feature>
<dbReference type="Pfam" id="PF20150">
    <property type="entry name" value="2EXR"/>
    <property type="match status" value="1"/>
</dbReference>
<feature type="region of interest" description="Disordered" evidence="1">
    <location>
        <begin position="309"/>
        <end position="620"/>
    </location>
</feature>
<dbReference type="EMBL" id="AZHC01000010">
    <property type="protein sequence ID" value="OAA44157.1"/>
    <property type="molecule type" value="Genomic_DNA"/>
</dbReference>
<dbReference type="AlphaFoldDB" id="A0A167EMH6"/>
<evidence type="ECO:0000259" key="2">
    <source>
        <dbReference type="Pfam" id="PF20150"/>
    </source>
</evidence>
<gene>
    <name evidence="3" type="ORF">NOR_03885</name>
</gene>
<feature type="compositionally biased region" description="Acidic residues" evidence="1">
    <location>
        <begin position="334"/>
        <end position="352"/>
    </location>
</feature>
<feature type="compositionally biased region" description="Basic and acidic residues" evidence="1">
    <location>
        <begin position="1"/>
        <end position="17"/>
    </location>
</feature>
<sequence>MYPDDHSTGEESRRDSDASSDTSSSEEGLQFIDDEAEESDGDASETPDYTPLTTFSPFKRLPIELRLQVWDSYCKDMAARPRVLCFIVSPSSAVMRRPHHYSVKDHWSLADQTRELRRMLATHGESRRLAARKFPDELRMDAGSGDAVVRFNKARDVVNLHDFETCREYHMPGFADQVHHVAIDSANIVPSGRAAVALGKTMFPNLQRLYSCINCSYLQLDDKSRGLKQYAHSYRVETFEEEDGLGEDTLTEYRWPDMDRYKDFARRAVPDIFWPSDDSDVMAANEHGVELLPMMIFDSPSGMCNVTLFGSEHDSSEDDDGESLDTDSNQYESEGIDDSEIDEQSVSSEDEFMPTYAGWFSSPEVSDNDDHDDDDGVEEVVAPVQRLRKRKIVSDSEEEEPQMERSKKRKIVSDSEEDSEEDDVAPPVQRLRKRRIVSESEADSEEDDVVSVQRLRKGRIVSESEEDSEEEEEPQTKTARSRTVIDLDSDSDGAGTRQKTRTFIDLEDGEEVQAVEALSRKRPGQAVVSVSDSEDDDDDDSPREISLMERLTMVREEQPVSSGSEDDSEEEEEEEDEEEEEEEGDDEDDDSKEGLLLEILAGEKEEEDDDDDNDDDDEGW</sequence>